<organism evidence="1 2">
    <name type="scientific">Aspergillus ellipticus CBS 707.79</name>
    <dbReference type="NCBI Taxonomy" id="1448320"/>
    <lineage>
        <taxon>Eukaryota</taxon>
        <taxon>Fungi</taxon>
        <taxon>Dikarya</taxon>
        <taxon>Ascomycota</taxon>
        <taxon>Pezizomycotina</taxon>
        <taxon>Eurotiomycetes</taxon>
        <taxon>Eurotiomycetidae</taxon>
        <taxon>Eurotiales</taxon>
        <taxon>Aspergillaceae</taxon>
        <taxon>Aspergillus</taxon>
        <taxon>Aspergillus subgen. Circumdati</taxon>
    </lineage>
</organism>
<dbReference type="VEuPathDB" id="FungiDB:BO71DRAFT_403257"/>
<sequence length="55" mass="6195">MVSFYQLSALDRAKEFIQMAVENGTDLCSVENRLISLRMMQPFPGYNIPITNVAA</sequence>
<dbReference type="EMBL" id="KZ826043">
    <property type="protein sequence ID" value="PYH89204.1"/>
    <property type="molecule type" value="Genomic_DNA"/>
</dbReference>
<keyword evidence="2" id="KW-1185">Reference proteome</keyword>
<evidence type="ECO:0000313" key="1">
    <source>
        <dbReference type="EMBL" id="PYH89204.1"/>
    </source>
</evidence>
<evidence type="ECO:0000313" key="2">
    <source>
        <dbReference type="Proteomes" id="UP000247810"/>
    </source>
</evidence>
<accession>A0A319CVU5</accession>
<gene>
    <name evidence="1" type="ORF">BO71DRAFT_403257</name>
</gene>
<name>A0A319CVU5_9EURO</name>
<proteinExistence type="predicted"/>
<dbReference type="Proteomes" id="UP000247810">
    <property type="component" value="Unassembled WGS sequence"/>
</dbReference>
<reference evidence="1 2" key="1">
    <citation type="submission" date="2018-02" db="EMBL/GenBank/DDBJ databases">
        <title>The genomes of Aspergillus section Nigri reveals drivers in fungal speciation.</title>
        <authorList>
            <consortium name="DOE Joint Genome Institute"/>
            <person name="Vesth T.C."/>
            <person name="Nybo J."/>
            <person name="Theobald S."/>
            <person name="Brandl J."/>
            <person name="Frisvad J.C."/>
            <person name="Nielsen K.F."/>
            <person name="Lyhne E.K."/>
            <person name="Kogle M.E."/>
            <person name="Kuo A."/>
            <person name="Riley R."/>
            <person name="Clum A."/>
            <person name="Nolan M."/>
            <person name="Lipzen A."/>
            <person name="Salamov A."/>
            <person name="Henrissat B."/>
            <person name="Wiebenga A."/>
            <person name="De vries R.P."/>
            <person name="Grigoriev I.V."/>
            <person name="Mortensen U.H."/>
            <person name="Andersen M.R."/>
            <person name="Baker S.E."/>
        </authorList>
    </citation>
    <scope>NUCLEOTIDE SEQUENCE [LARGE SCALE GENOMIC DNA]</scope>
    <source>
        <strain evidence="1 2">CBS 707.79</strain>
    </source>
</reference>
<protein>
    <submittedName>
        <fullName evidence="1">Uncharacterized protein</fullName>
    </submittedName>
</protein>
<dbReference type="AlphaFoldDB" id="A0A319CVU5"/>